<dbReference type="PANTHER" id="PTHR44846:SF1">
    <property type="entry name" value="MANNOSYL-D-GLYCERATE TRANSPORT_METABOLISM SYSTEM REPRESSOR MNGR-RELATED"/>
    <property type="match status" value="1"/>
</dbReference>
<keyword evidence="3" id="KW-0804">Transcription</keyword>
<feature type="domain" description="HTH gntR-type" evidence="4">
    <location>
        <begin position="37"/>
        <end position="104"/>
    </location>
</feature>
<keyword evidence="1" id="KW-0805">Transcription regulation</keyword>
<evidence type="ECO:0000256" key="1">
    <source>
        <dbReference type="ARBA" id="ARBA00023015"/>
    </source>
</evidence>
<dbReference type="Pfam" id="PF00392">
    <property type="entry name" value="GntR"/>
    <property type="match status" value="1"/>
</dbReference>
<dbReference type="PANTHER" id="PTHR44846">
    <property type="entry name" value="MANNOSYL-D-GLYCERATE TRANSPORT/METABOLISM SYSTEM REPRESSOR MNGR-RELATED"/>
    <property type="match status" value="1"/>
</dbReference>
<gene>
    <name evidence="5" type="ORF">OXR69_018120</name>
</gene>
<dbReference type="SUPFAM" id="SSF64288">
    <property type="entry name" value="Chorismate lyase-like"/>
    <property type="match status" value="1"/>
</dbReference>
<name>A0ABT6EJ57_9ENTR</name>
<evidence type="ECO:0000313" key="5">
    <source>
        <dbReference type="EMBL" id="MDG1643772.1"/>
    </source>
</evidence>
<dbReference type="InterPro" id="IPR028978">
    <property type="entry name" value="Chorismate_lyase_/UTRA_dom_sf"/>
</dbReference>
<dbReference type="RefSeq" id="WP_112213483.1">
    <property type="nucleotide sequence ID" value="NZ_CABGGQ010000034.1"/>
</dbReference>
<keyword evidence="6" id="KW-1185">Reference proteome</keyword>
<dbReference type="InterPro" id="IPR050679">
    <property type="entry name" value="Bact_HTH_transcr_reg"/>
</dbReference>
<evidence type="ECO:0000313" key="6">
    <source>
        <dbReference type="Proteomes" id="UP001075001"/>
    </source>
</evidence>
<evidence type="ECO:0000256" key="2">
    <source>
        <dbReference type="ARBA" id="ARBA00023125"/>
    </source>
</evidence>
<dbReference type="PROSITE" id="PS50949">
    <property type="entry name" value="HTH_GNTR"/>
    <property type="match status" value="1"/>
</dbReference>
<evidence type="ECO:0000256" key="3">
    <source>
        <dbReference type="ARBA" id="ARBA00023163"/>
    </source>
</evidence>
<accession>A0ABT6EJ57</accession>
<dbReference type="InterPro" id="IPR036388">
    <property type="entry name" value="WH-like_DNA-bd_sf"/>
</dbReference>
<dbReference type="Proteomes" id="UP001075001">
    <property type="component" value="Unassembled WGS sequence"/>
</dbReference>
<sequence length="271" mass="31013">MCYTYNISVLQRNRGRALSLPNESEGNYSLLDVSSPVPLFHQLRDLLENWFHQSFNVEDDLPTEKEITEKFGVSRITVRRALDALISENIVVRPKSRGRLRLRKLPPVQRLNRLRGFFTDDLLAAGMKPSTRTINFSRIVNERVNAELKLPADSECFCIERLHYAAEQPIAHQVSWVPVALLPELETYDLSHSLMTLFDKSLPHPIYKGEQQLQVRNSTIEESLHLGLPVGSAIISVSRVAFMDNDQAAEYFVATMNPKFYQFSMTVYADD</sequence>
<keyword evidence="2" id="KW-0238">DNA-binding</keyword>
<dbReference type="InterPro" id="IPR036390">
    <property type="entry name" value="WH_DNA-bd_sf"/>
</dbReference>
<dbReference type="InterPro" id="IPR000524">
    <property type="entry name" value="Tscrpt_reg_HTH_GntR"/>
</dbReference>
<proteinExistence type="predicted"/>
<dbReference type="SMART" id="SM00866">
    <property type="entry name" value="UTRA"/>
    <property type="match status" value="1"/>
</dbReference>
<dbReference type="SUPFAM" id="SSF46785">
    <property type="entry name" value="Winged helix' DNA-binding domain"/>
    <property type="match status" value="1"/>
</dbReference>
<dbReference type="Pfam" id="PF07702">
    <property type="entry name" value="UTRA"/>
    <property type="match status" value="1"/>
</dbReference>
<dbReference type="Gene3D" id="3.40.1410.10">
    <property type="entry name" value="Chorismate lyase-like"/>
    <property type="match status" value="1"/>
</dbReference>
<comment type="caution">
    <text evidence="5">The sequence shown here is derived from an EMBL/GenBank/DDBJ whole genome shotgun (WGS) entry which is preliminary data.</text>
</comment>
<dbReference type="InterPro" id="IPR011663">
    <property type="entry name" value="UTRA"/>
</dbReference>
<dbReference type="Gene3D" id="1.10.10.10">
    <property type="entry name" value="Winged helix-like DNA-binding domain superfamily/Winged helix DNA-binding domain"/>
    <property type="match status" value="1"/>
</dbReference>
<dbReference type="SMART" id="SM00345">
    <property type="entry name" value="HTH_GNTR"/>
    <property type="match status" value="1"/>
</dbReference>
<dbReference type="PRINTS" id="PR00035">
    <property type="entry name" value="HTHGNTR"/>
</dbReference>
<organism evidence="5 6">
    <name type="scientific">Klebsiella huaxiensis</name>
    <dbReference type="NCBI Taxonomy" id="2153354"/>
    <lineage>
        <taxon>Bacteria</taxon>
        <taxon>Pseudomonadati</taxon>
        <taxon>Pseudomonadota</taxon>
        <taxon>Gammaproteobacteria</taxon>
        <taxon>Enterobacterales</taxon>
        <taxon>Enterobacteriaceae</taxon>
        <taxon>Klebsiella/Raoultella group</taxon>
        <taxon>Klebsiella</taxon>
    </lineage>
</organism>
<evidence type="ECO:0000259" key="4">
    <source>
        <dbReference type="PROSITE" id="PS50949"/>
    </source>
</evidence>
<dbReference type="EMBL" id="JAPQEX020000001">
    <property type="protein sequence ID" value="MDG1643772.1"/>
    <property type="molecule type" value="Genomic_DNA"/>
</dbReference>
<protein>
    <submittedName>
        <fullName evidence="5">GntR family transcriptional regulator</fullName>
    </submittedName>
</protein>
<reference evidence="5" key="1">
    <citation type="submission" date="2023-03" db="EMBL/GenBank/DDBJ databases">
        <title>identification of new KPC variant in Klebsiella huaxiensis from the Hospital Sewage Samples in China.</title>
        <authorList>
            <person name="Wu Y."/>
        </authorList>
    </citation>
    <scope>NUCLEOTIDE SEQUENCE</scope>
    <source>
        <strain evidence="5">ZR-9</strain>
    </source>
</reference>